<dbReference type="EMBL" id="PJRS01000009">
    <property type="protein sequence ID" value="PLR28458.1"/>
    <property type="molecule type" value="Genomic_DNA"/>
</dbReference>
<feature type="domain" description="ATP-grasp" evidence="5">
    <location>
        <begin position="128"/>
        <end position="321"/>
    </location>
</feature>
<dbReference type="SUPFAM" id="SSF56059">
    <property type="entry name" value="Glutathione synthetase ATP-binding domain-like"/>
    <property type="match status" value="1"/>
</dbReference>
<keyword evidence="7" id="KW-1185">Reference proteome</keyword>
<dbReference type="GO" id="GO:0046872">
    <property type="term" value="F:metal ion binding"/>
    <property type="evidence" value="ECO:0007669"/>
    <property type="project" value="InterPro"/>
</dbReference>
<dbReference type="SUPFAM" id="SSF52440">
    <property type="entry name" value="PreATP-grasp domain"/>
    <property type="match status" value="1"/>
</dbReference>
<organism evidence="6 7">
    <name type="scientific">Caulobacter zeae</name>
    <dbReference type="NCBI Taxonomy" id="2055137"/>
    <lineage>
        <taxon>Bacteria</taxon>
        <taxon>Pseudomonadati</taxon>
        <taxon>Pseudomonadota</taxon>
        <taxon>Alphaproteobacteria</taxon>
        <taxon>Caulobacterales</taxon>
        <taxon>Caulobacteraceae</taxon>
        <taxon>Caulobacter</taxon>
    </lineage>
</organism>
<dbReference type="GO" id="GO:0005524">
    <property type="term" value="F:ATP binding"/>
    <property type="evidence" value="ECO:0007669"/>
    <property type="project" value="UniProtKB-UniRule"/>
</dbReference>
<evidence type="ECO:0000256" key="4">
    <source>
        <dbReference type="PROSITE-ProRule" id="PRU00409"/>
    </source>
</evidence>
<accession>A0A2N5DQX1</accession>
<dbReference type="InterPro" id="IPR016185">
    <property type="entry name" value="PreATP-grasp_dom_sf"/>
</dbReference>
<evidence type="ECO:0000256" key="3">
    <source>
        <dbReference type="ARBA" id="ARBA00023316"/>
    </source>
</evidence>
<keyword evidence="4" id="KW-0067">ATP-binding</keyword>
<evidence type="ECO:0000259" key="5">
    <source>
        <dbReference type="PROSITE" id="PS50975"/>
    </source>
</evidence>
<proteinExistence type="inferred from homology"/>
<protein>
    <submittedName>
        <fullName evidence="6">D-alanine--D-alanine ligase</fullName>
    </submittedName>
</protein>
<dbReference type="PANTHER" id="PTHR23132">
    <property type="entry name" value="D-ALANINE--D-ALANINE LIGASE"/>
    <property type="match status" value="1"/>
</dbReference>
<keyword evidence="3" id="KW-0961">Cell wall biogenesis/degradation</keyword>
<dbReference type="GO" id="GO:0008716">
    <property type="term" value="F:D-alanine-D-alanine ligase activity"/>
    <property type="evidence" value="ECO:0007669"/>
    <property type="project" value="InterPro"/>
</dbReference>
<dbReference type="InterPro" id="IPR011095">
    <property type="entry name" value="Dala_Dala_lig_C"/>
</dbReference>
<keyword evidence="4" id="KW-0547">Nucleotide-binding</keyword>
<name>A0A2N5DQX1_9CAUL</name>
<dbReference type="InterPro" id="IPR013815">
    <property type="entry name" value="ATP_grasp_subdomain_1"/>
</dbReference>
<dbReference type="InterPro" id="IPR011127">
    <property type="entry name" value="Dala_Dala_lig_N"/>
</dbReference>
<evidence type="ECO:0000256" key="1">
    <source>
        <dbReference type="ARBA" id="ARBA00010871"/>
    </source>
</evidence>
<dbReference type="AlphaFoldDB" id="A0A2N5DQX1"/>
<comment type="similarity">
    <text evidence="1">Belongs to the D-alanine--D-alanine ligase family.</text>
</comment>
<dbReference type="OrthoDB" id="9813261at2"/>
<dbReference type="Pfam" id="PF07478">
    <property type="entry name" value="Dala_Dala_lig_C"/>
    <property type="match status" value="1"/>
</dbReference>
<evidence type="ECO:0000313" key="6">
    <source>
        <dbReference type="EMBL" id="PLR28458.1"/>
    </source>
</evidence>
<dbReference type="Gene3D" id="3.30.470.20">
    <property type="entry name" value="ATP-grasp fold, B domain"/>
    <property type="match status" value="1"/>
</dbReference>
<dbReference type="Gene3D" id="3.30.1490.20">
    <property type="entry name" value="ATP-grasp fold, A domain"/>
    <property type="match status" value="1"/>
</dbReference>
<dbReference type="GO" id="GO:0071555">
    <property type="term" value="P:cell wall organization"/>
    <property type="evidence" value="ECO:0007669"/>
    <property type="project" value="UniProtKB-KW"/>
</dbReference>
<dbReference type="PROSITE" id="PS50975">
    <property type="entry name" value="ATP_GRASP"/>
    <property type="match status" value="1"/>
</dbReference>
<evidence type="ECO:0000256" key="2">
    <source>
        <dbReference type="ARBA" id="ARBA00022598"/>
    </source>
</evidence>
<sequence length="334" mass="35531">MRTTILFGGPSRERLVAVASAQSLIRVLPEAELWFWAPDGQVYAASQAVLLGHDHPFELDLPTEGEPIGDIETALDVAAREERVLLLGLHGGFAEDGSLQTLCEARGVAFTGSGSHASWLAFSKTRAKDVVEQAGVSVPQNIGLDEAEAAFAKYGRLIAKPSEDGSSYGLIFVDTPADLDAARKAAAEQAYVIEPFVQGLESTCGVLELASGELIALPPVEIRPSAGKFDYKSKYLAKDTVEICPATFAPEVNAALQDQALKAHKALGCRGYSRSDFIVSEHGLVYLETNTLPGLTASSLYPKALKAQGIEFGEFLRGQLALAQARAKQTVTAA</sequence>
<comment type="caution">
    <text evidence="6">The sequence shown here is derived from an EMBL/GenBank/DDBJ whole genome shotgun (WGS) entry which is preliminary data.</text>
</comment>
<dbReference type="InterPro" id="IPR011761">
    <property type="entry name" value="ATP-grasp"/>
</dbReference>
<gene>
    <name evidence="6" type="ORF">SGCZBJ_03165</name>
</gene>
<keyword evidence="2 6" id="KW-0436">Ligase</keyword>
<evidence type="ECO:0000313" key="7">
    <source>
        <dbReference type="Proteomes" id="UP000234479"/>
    </source>
</evidence>
<dbReference type="Proteomes" id="UP000234479">
    <property type="component" value="Unassembled WGS sequence"/>
</dbReference>
<dbReference type="Pfam" id="PF01820">
    <property type="entry name" value="Dala_Dala_lig_N"/>
    <property type="match status" value="1"/>
</dbReference>
<dbReference type="Gene3D" id="3.40.50.20">
    <property type="match status" value="1"/>
</dbReference>
<reference evidence="6 7" key="1">
    <citation type="submission" date="2017-12" db="EMBL/GenBank/DDBJ databases">
        <title>The genome sequence of Caulobacter sp. 410.</title>
        <authorList>
            <person name="Gao J."/>
            <person name="Mao X."/>
            <person name="Sun J."/>
        </authorList>
    </citation>
    <scope>NUCLEOTIDE SEQUENCE [LARGE SCALE GENOMIC DNA]</scope>
    <source>
        <strain evidence="6 7">410</strain>
    </source>
</reference>
<dbReference type="PANTHER" id="PTHR23132:SF23">
    <property type="entry name" value="D-ALANINE--D-ALANINE LIGASE B"/>
    <property type="match status" value="1"/>
</dbReference>
<dbReference type="RefSeq" id="WP_101716574.1">
    <property type="nucleotide sequence ID" value="NZ_PJRS01000009.1"/>
</dbReference>